<dbReference type="OMA" id="HELHAYN"/>
<evidence type="ECO:0000256" key="10">
    <source>
        <dbReference type="ARBA" id="ARBA00023128"/>
    </source>
</evidence>
<dbReference type="EMBL" id="GG745328">
    <property type="protein sequence ID" value="KNE54876.1"/>
    <property type="molecule type" value="Genomic_DNA"/>
</dbReference>
<reference evidence="14" key="2">
    <citation type="submission" date="2009-11" db="EMBL/GenBank/DDBJ databases">
        <title>The Genome Sequence of Allomyces macrogynus strain ATCC 38327.</title>
        <authorList>
            <consortium name="The Broad Institute Genome Sequencing Platform"/>
            <person name="Russ C."/>
            <person name="Cuomo C."/>
            <person name="Shea T."/>
            <person name="Young S.K."/>
            <person name="Zeng Q."/>
            <person name="Koehrsen M."/>
            <person name="Haas B."/>
            <person name="Borodovsky M."/>
            <person name="Guigo R."/>
            <person name="Alvarado L."/>
            <person name="Berlin A."/>
            <person name="Borenstein D."/>
            <person name="Chen Z."/>
            <person name="Engels R."/>
            <person name="Freedman E."/>
            <person name="Gellesch M."/>
            <person name="Goldberg J."/>
            <person name="Griggs A."/>
            <person name="Gujja S."/>
            <person name="Heiman D."/>
            <person name="Hepburn T."/>
            <person name="Howarth C."/>
            <person name="Jen D."/>
            <person name="Larson L."/>
            <person name="Lewis B."/>
            <person name="Mehta T."/>
            <person name="Park D."/>
            <person name="Pearson M."/>
            <person name="Roberts A."/>
            <person name="Saif S."/>
            <person name="Shenoy N."/>
            <person name="Sisk P."/>
            <person name="Stolte C."/>
            <person name="Sykes S."/>
            <person name="Walk T."/>
            <person name="White J."/>
            <person name="Yandava C."/>
            <person name="Burger G."/>
            <person name="Gray M.W."/>
            <person name="Holland P.W.H."/>
            <person name="King N."/>
            <person name="Lang F.B.F."/>
            <person name="Roger A.J."/>
            <person name="Ruiz-Trillo I."/>
            <person name="Lander E."/>
            <person name="Nusbaum C."/>
        </authorList>
    </citation>
    <scope>NUCLEOTIDE SEQUENCE [LARGE SCALE GENOMIC DNA]</scope>
    <source>
        <strain evidence="14">ATCC 38327</strain>
    </source>
</reference>
<evidence type="ECO:0000256" key="8">
    <source>
        <dbReference type="ARBA" id="ARBA00022792"/>
    </source>
</evidence>
<evidence type="ECO:0000256" key="7">
    <source>
        <dbReference type="ARBA" id="ARBA00022660"/>
    </source>
</evidence>
<dbReference type="Pfam" id="PF05676">
    <property type="entry name" value="NDUF_B7"/>
    <property type="match status" value="1"/>
</dbReference>
<evidence type="ECO:0000256" key="1">
    <source>
        <dbReference type="ARBA" id="ARBA00003195"/>
    </source>
</evidence>
<name>A0A0L0RXU1_ALLM3</name>
<keyword evidence="10" id="KW-0496">Mitochondrion</keyword>
<evidence type="ECO:0000313" key="13">
    <source>
        <dbReference type="EMBL" id="KNE54876.1"/>
    </source>
</evidence>
<keyword evidence="6" id="KW-0813">Transport</keyword>
<dbReference type="GO" id="GO:0005758">
    <property type="term" value="C:mitochondrial intermembrane space"/>
    <property type="evidence" value="ECO:0007669"/>
    <property type="project" value="UniProtKB-SubCell"/>
</dbReference>
<keyword evidence="9" id="KW-0249">Electron transport</keyword>
<keyword evidence="8" id="KW-0999">Mitochondrion inner membrane</keyword>
<evidence type="ECO:0000256" key="3">
    <source>
        <dbReference type="ARBA" id="ARBA00004637"/>
    </source>
</evidence>
<comment type="similarity">
    <text evidence="4">Belongs to the complex I NDUFB7 subunit family.</text>
</comment>
<proteinExistence type="inferred from homology"/>
<comment type="subcellular location">
    <subcellularLocation>
        <location evidence="3">Mitochondrion inner membrane</location>
        <topology evidence="3">Peripheral membrane protein</topology>
    </subcellularLocation>
    <subcellularLocation>
        <location evidence="2">Mitochondrion intermembrane space</location>
    </subcellularLocation>
</comment>
<dbReference type="PANTHER" id="PTHR20900">
    <property type="entry name" value="NADH:UBIQUINONE OXIDOREDUCTASE B18-LIKE SUBUNIT"/>
    <property type="match status" value="1"/>
</dbReference>
<dbReference type="InterPro" id="IPR008698">
    <property type="entry name" value="NDUB7"/>
</dbReference>
<dbReference type="eggNOG" id="KOG3468">
    <property type="taxonomic scope" value="Eukaryota"/>
</dbReference>
<dbReference type="PANTHER" id="PTHR20900:SF0">
    <property type="entry name" value="NADH DEHYDROGENASE [UBIQUINONE] 1 BETA SUBCOMPLEX SUBUNIT 7"/>
    <property type="match status" value="1"/>
</dbReference>
<keyword evidence="12" id="KW-1015">Disulfide bond</keyword>
<keyword evidence="7" id="KW-0679">Respiratory chain</keyword>
<evidence type="ECO:0000313" key="14">
    <source>
        <dbReference type="Proteomes" id="UP000054350"/>
    </source>
</evidence>
<dbReference type="Proteomes" id="UP000054350">
    <property type="component" value="Unassembled WGS sequence"/>
</dbReference>
<dbReference type="AlphaFoldDB" id="A0A0L0RXU1"/>
<organism evidence="13 14">
    <name type="scientific">Allomyces macrogynus (strain ATCC 38327)</name>
    <name type="common">Allomyces javanicus var. macrogynus</name>
    <dbReference type="NCBI Taxonomy" id="578462"/>
    <lineage>
        <taxon>Eukaryota</taxon>
        <taxon>Fungi</taxon>
        <taxon>Fungi incertae sedis</taxon>
        <taxon>Blastocladiomycota</taxon>
        <taxon>Blastocladiomycetes</taxon>
        <taxon>Blastocladiales</taxon>
        <taxon>Blastocladiaceae</taxon>
        <taxon>Allomyces</taxon>
    </lineage>
</organism>
<comment type="function">
    <text evidence="1">Accessory subunit of the mitochondrial membrane respiratory chain NADH dehydrogenase (Complex I), that is believed not to be involved in catalysis. Complex I functions in the transfer of electrons from NADH to the respiratory chain. The immediate electron acceptor for the enzyme is believed to be ubiquinone.</text>
</comment>
<dbReference type="GO" id="GO:0005743">
    <property type="term" value="C:mitochondrial inner membrane"/>
    <property type="evidence" value="ECO:0007669"/>
    <property type="project" value="UniProtKB-SubCell"/>
</dbReference>
<keyword evidence="11" id="KW-0472">Membrane</keyword>
<evidence type="ECO:0000256" key="5">
    <source>
        <dbReference type="ARBA" id="ARBA00018677"/>
    </source>
</evidence>
<sequence>MTMDISDIGLAPPKMQATKEQMDAAKVPYLFRDFCAHLYIEMEQCRKTHPFMAGPKCHAQKHAYEECQYREYIRRMRIAEYKRKQEAGDE</sequence>
<protein>
    <recommendedName>
        <fullName evidence="5">NADH dehydrogenase [ubiquinone] 1 beta subcomplex subunit 7</fullName>
    </recommendedName>
</protein>
<evidence type="ECO:0000256" key="2">
    <source>
        <dbReference type="ARBA" id="ARBA00004569"/>
    </source>
</evidence>
<evidence type="ECO:0000256" key="6">
    <source>
        <dbReference type="ARBA" id="ARBA00022448"/>
    </source>
</evidence>
<dbReference type="OrthoDB" id="268414at2759"/>
<evidence type="ECO:0000256" key="9">
    <source>
        <dbReference type="ARBA" id="ARBA00022982"/>
    </source>
</evidence>
<evidence type="ECO:0000256" key="12">
    <source>
        <dbReference type="ARBA" id="ARBA00023157"/>
    </source>
</evidence>
<keyword evidence="14" id="KW-1185">Reference proteome</keyword>
<reference evidence="13 14" key="1">
    <citation type="submission" date="2009-11" db="EMBL/GenBank/DDBJ databases">
        <title>Annotation of Allomyces macrogynus ATCC 38327.</title>
        <authorList>
            <consortium name="The Broad Institute Genome Sequencing Platform"/>
            <person name="Russ C."/>
            <person name="Cuomo C."/>
            <person name="Burger G."/>
            <person name="Gray M.W."/>
            <person name="Holland P.W.H."/>
            <person name="King N."/>
            <person name="Lang F.B.F."/>
            <person name="Roger A.J."/>
            <person name="Ruiz-Trillo I."/>
            <person name="Young S.K."/>
            <person name="Zeng Q."/>
            <person name="Gargeya S."/>
            <person name="Fitzgerald M."/>
            <person name="Haas B."/>
            <person name="Abouelleil A."/>
            <person name="Alvarado L."/>
            <person name="Arachchi H.M."/>
            <person name="Berlin A."/>
            <person name="Chapman S.B."/>
            <person name="Gearin G."/>
            <person name="Goldberg J."/>
            <person name="Griggs A."/>
            <person name="Gujja S."/>
            <person name="Hansen M."/>
            <person name="Heiman D."/>
            <person name="Howarth C."/>
            <person name="Larimer J."/>
            <person name="Lui A."/>
            <person name="MacDonald P.J.P."/>
            <person name="McCowen C."/>
            <person name="Montmayeur A."/>
            <person name="Murphy C."/>
            <person name="Neiman D."/>
            <person name="Pearson M."/>
            <person name="Priest M."/>
            <person name="Roberts A."/>
            <person name="Saif S."/>
            <person name="Shea T."/>
            <person name="Sisk P."/>
            <person name="Stolte C."/>
            <person name="Sykes S."/>
            <person name="Wortman J."/>
            <person name="Nusbaum C."/>
            <person name="Birren B."/>
        </authorList>
    </citation>
    <scope>NUCLEOTIDE SEQUENCE [LARGE SCALE GENOMIC DNA]</scope>
    <source>
        <strain evidence="13 14">ATCC 38327</strain>
    </source>
</reference>
<gene>
    <name evidence="13" type="ORF">AMAG_17715</name>
</gene>
<dbReference type="STRING" id="578462.A0A0L0RXU1"/>
<evidence type="ECO:0000256" key="4">
    <source>
        <dbReference type="ARBA" id="ARBA00008006"/>
    </source>
</evidence>
<evidence type="ECO:0000256" key="11">
    <source>
        <dbReference type="ARBA" id="ARBA00023136"/>
    </source>
</evidence>
<accession>A0A0L0RXU1</accession>
<dbReference type="PROSITE" id="PS51808">
    <property type="entry name" value="CHCH"/>
    <property type="match status" value="1"/>
</dbReference>
<dbReference type="VEuPathDB" id="FungiDB:AMAG_17715"/>